<dbReference type="InterPro" id="IPR011049">
    <property type="entry name" value="Serralysin-like_metalloprot_C"/>
</dbReference>
<dbReference type="AlphaFoldDB" id="A0A060BUB4"/>
<name>A0A060BUB4_9HYPH</name>
<dbReference type="InterPro" id="IPR018511">
    <property type="entry name" value="Hemolysin-typ_Ca-bd_CS"/>
</dbReference>
<dbReference type="EMBL" id="KF116863">
    <property type="protein sequence ID" value="AIA84111.1"/>
    <property type="molecule type" value="Genomic_DNA"/>
</dbReference>
<protein>
    <submittedName>
        <fullName evidence="1">Peptidase_M10_C</fullName>
    </submittedName>
</protein>
<sequence length="99" mass="10792">KGNHLSGGYGDDILNGRAGNDTLIGGHGDDWLTGGAGADRFVFDYTSRGNNGDIITDFTRGSDKLVIDFSAFAITEIKTGDRRQSHCKRGYRDLPVRDR</sequence>
<reference evidence="1" key="1">
    <citation type="journal article" date="2013" name="Environ. Microbiol.">
        <title>Seasonally variable intestinal metagenomes of the red palm weevil (Rhynchophorus ferrugineus).</title>
        <authorList>
            <person name="Jia S."/>
            <person name="Zhang X."/>
            <person name="Zhang G."/>
            <person name="Yin A."/>
            <person name="Zhang S."/>
            <person name="Li F."/>
            <person name="Wang L."/>
            <person name="Zhao D."/>
            <person name="Yun Q."/>
            <person name="Tala"/>
            <person name="Wang J."/>
            <person name="Sun G."/>
            <person name="Baabdullah M."/>
            <person name="Yu X."/>
            <person name="Hu S."/>
            <person name="Al-Mssallem I.S."/>
            <person name="Yu J."/>
        </authorList>
    </citation>
    <scope>NUCLEOTIDE SEQUENCE</scope>
</reference>
<accession>A0A060BUB4</accession>
<dbReference type="PRINTS" id="PR00313">
    <property type="entry name" value="CABNDNGRPT"/>
</dbReference>
<dbReference type="SUPFAM" id="SSF51120">
    <property type="entry name" value="beta-Roll"/>
    <property type="match status" value="1"/>
</dbReference>
<dbReference type="InterPro" id="IPR001343">
    <property type="entry name" value="Hemolysn_Ca-bd"/>
</dbReference>
<proteinExistence type="predicted"/>
<dbReference type="Gene3D" id="2.150.10.10">
    <property type="entry name" value="Serralysin-like metalloprotease, C-terminal"/>
    <property type="match status" value="1"/>
</dbReference>
<dbReference type="Pfam" id="PF00353">
    <property type="entry name" value="HemolysinCabind"/>
    <property type="match status" value="1"/>
</dbReference>
<evidence type="ECO:0000313" key="1">
    <source>
        <dbReference type="EMBL" id="AIA84111.1"/>
    </source>
</evidence>
<dbReference type="GO" id="GO:0005509">
    <property type="term" value="F:calcium ion binding"/>
    <property type="evidence" value="ECO:0007669"/>
    <property type="project" value="InterPro"/>
</dbReference>
<feature type="non-terminal residue" evidence="1">
    <location>
        <position position="1"/>
    </location>
</feature>
<dbReference type="GO" id="GO:0005615">
    <property type="term" value="C:extracellular space"/>
    <property type="evidence" value="ECO:0007669"/>
    <property type="project" value="InterPro"/>
</dbReference>
<dbReference type="PROSITE" id="PS00330">
    <property type="entry name" value="HEMOLYSIN_CALCIUM"/>
    <property type="match status" value="2"/>
</dbReference>
<organism evidence="1">
    <name type="scientific">uncultured Rhizobium sp</name>
    <dbReference type="NCBI Taxonomy" id="155567"/>
    <lineage>
        <taxon>Bacteria</taxon>
        <taxon>Pseudomonadati</taxon>
        <taxon>Pseudomonadota</taxon>
        <taxon>Alphaproteobacteria</taxon>
        <taxon>Hyphomicrobiales</taxon>
        <taxon>Rhizobiaceae</taxon>
        <taxon>Rhizobium/Agrobacterium group</taxon>
        <taxon>Rhizobium</taxon>
        <taxon>environmental samples</taxon>
    </lineage>
</organism>